<dbReference type="RefSeq" id="WP_148852310.1">
    <property type="nucleotide sequence ID" value="NZ_VSRO01000001.1"/>
</dbReference>
<feature type="transmembrane region" description="Helical" evidence="1">
    <location>
        <begin position="116"/>
        <end position="136"/>
    </location>
</feature>
<evidence type="ECO:0000313" key="2">
    <source>
        <dbReference type="EMBL" id="TYK54106.1"/>
    </source>
</evidence>
<feature type="transmembrane region" description="Helical" evidence="1">
    <location>
        <begin position="387"/>
        <end position="406"/>
    </location>
</feature>
<proteinExistence type="predicted"/>
<keyword evidence="1" id="KW-0812">Transmembrane</keyword>
<accession>A0A5D3G1J2</accession>
<evidence type="ECO:0000313" key="4">
    <source>
        <dbReference type="Proteomes" id="UP000324029"/>
    </source>
</evidence>
<reference evidence="2 4" key="2">
    <citation type="submission" date="2019-08" db="EMBL/GenBank/DDBJ databases">
        <authorList>
            <person name="Brilhante M."/>
            <person name="Perreten V."/>
        </authorList>
    </citation>
    <scope>NUCLEOTIDE SEQUENCE [LARGE SCALE GENOMIC DNA]</scope>
    <source>
        <strain evidence="2 4">MCP106</strain>
    </source>
</reference>
<evidence type="ECO:0008006" key="5">
    <source>
        <dbReference type="Google" id="ProtNLM"/>
    </source>
</evidence>
<feature type="transmembrane region" description="Helical" evidence="1">
    <location>
        <begin position="93"/>
        <end position="110"/>
    </location>
</feature>
<dbReference type="Proteomes" id="UP000324029">
    <property type="component" value="Unassembled WGS sequence"/>
</dbReference>
<feature type="transmembrane region" description="Helical" evidence="1">
    <location>
        <begin position="68"/>
        <end position="86"/>
    </location>
</feature>
<feature type="transmembrane region" description="Helical" evidence="1">
    <location>
        <begin position="5"/>
        <end position="25"/>
    </location>
</feature>
<dbReference type="EMBL" id="VSRO01000024">
    <property type="protein sequence ID" value="TYK54106.1"/>
    <property type="molecule type" value="Genomic_DNA"/>
</dbReference>
<feature type="transmembrane region" description="Helical" evidence="1">
    <location>
        <begin position="148"/>
        <end position="176"/>
    </location>
</feature>
<reference evidence="2 4" key="1">
    <citation type="submission" date="2019-08" db="EMBL/GenBank/DDBJ databases">
        <title>Subclass B2 metallo-beta lactamase from Pseudomonas synxantha.</title>
        <authorList>
            <person name="Poirel L."/>
            <person name="Palmieri M."/>
            <person name="Masseron A."/>
            <person name="Perreten V."/>
            <person name="Nordman P."/>
        </authorList>
    </citation>
    <scope>NUCLEOTIDE SEQUENCE [LARGE SCALE GENOMIC DNA]</scope>
    <source>
        <strain evidence="2 4">MCP106</strain>
    </source>
</reference>
<feature type="transmembrane region" description="Helical" evidence="1">
    <location>
        <begin position="412"/>
        <end position="432"/>
    </location>
</feature>
<feature type="transmembrane region" description="Helical" evidence="1">
    <location>
        <begin position="188"/>
        <end position="212"/>
    </location>
</feature>
<organism evidence="2 4">
    <name type="scientific">Pseudomonas synxantha</name>
    <dbReference type="NCBI Taxonomy" id="47883"/>
    <lineage>
        <taxon>Bacteria</taxon>
        <taxon>Pseudomonadati</taxon>
        <taxon>Pseudomonadota</taxon>
        <taxon>Gammaproteobacteria</taxon>
        <taxon>Pseudomonadales</taxon>
        <taxon>Pseudomonadaceae</taxon>
        <taxon>Pseudomonas</taxon>
    </lineage>
</organism>
<protein>
    <recommendedName>
        <fullName evidence="5">Glycosyltransferase RgtA/B/C/D-like domain-containing protein</fullName>
    </recommendedName>
</protein>
<sequence>MKKQYLNLIGLALFILSMVSIFSFYPGAMTWDSMDQLRQARAGEYSDWQPPTMAYVWSWLLPLTNGPGGMFLLQCGLLWATVLILYKTCIREGYSYGMLFLLIPIAPWILNFEFTLWKDVAMAYSWGLATAICLYYKDHQKFPKTAALLVSALFIYGALVRTNSLSAGIFLLPFLINSILKVHTIKSTIFFIFISSAIIGLAHLCVTPLIGAKKANSVSYVMFDDIVALKVRGVEVPVSFLSPDDMNAIKQCEYLNVHEVGAAFCLSNEKFTTITQAHYQELKDAWIQYVPRNILEYGAFRLNAFLNFIRSPSLPPYYPTEFRVMNQPYEPNAGIRSVSPVEKYIADYVTTSIIILPELFKPYSWLITSILLIGAFQLSRHCRAHSLWLLPLSGLSYTTSYLLITPANDLRYAYWMIFITTLSIVLFINIHFKKPATSG</sequence>
<keyword evidence="1" id="KW-1133">Transmembrane helix</keyword>
<keyword evidence="1" id="KW-0472">Membrane</keyword>
<dbReference type="EMBL" id="VSRO01000001">
    <property type="protein sequence ID" value="TYK59806.1"/>
    <property type="molecule type" value="Genomic_DNA"/>
</dbReference>
<gene>
    <name evidence="3" type="ORF">FXO26_01455</name>
    <name evidence="2" type="ORF">FXO26_29335</name>
</gene>
<dbReference type="AlphaFoldDB" id="A0A5D3G1J2"/>
<evidence type="ECO:0000256" key="1">
    <source>
        <dbReference type="SAM" id="Phobius"/>
    </source>
</evidence>
<evidence type="ECO:0000313" key="3">
    <source>
        <dbReference type="EMBL" id="TYK59806.1"/>
    </source>
</evidence>
<comment type="caution">
    <text evidence="2">The sequence shown here is derived from an EMBL/GenBank/DDBJ whole genome shotgun (WGS) entry which is preliminary data.</text>
</comment>
<name>A0A5D3G1J2_9PSED</name>